<dbReference type="GO" id="GO:0016020">
    <property type="term" value="C:membrane"/>
    <property type="evidence" value="ECO:0007669"/>
    <property type="project" value="UniProtKB-SubCell"/>
</dbReference>
<reference evidence="8 9" key="1">
    <citation type="journal article" date="2023" name="Insect Mol. Biol.">
        <title>Genome sequencing provides insights into the evolution of gene families encoding plant cell wall-degrading enzymes in longhorned beetles.</title>
        <authorList>
            <person name="Shin N.R."/>
            <person name="Okamura Y."/>
            <person name="Kirsch R."/>
            <person name="Pauchet Y."/>
        </authorList>
    </citation>
    <scope>NUCLEOTIDE SEQUENCE [LARGE SCALE GENOMIC DNA]</scope>
    <source>
        <strain evidence="8">EAD_L_NR</strain>
    </source>
</reference>
<dbReference type="AlphaFoldDB" id="A0AAV8V988"/>
<comment type="similarity">
    <text evidence="2">Belongs to the major facilitator superfamily.</text>
</comment>
<evidence type="ECO:0000256" key="2">
    <source>
        <dbReference type="ARBA" id="ARBA00008335"/>
    </source>
</evidence>
<evidence type="ECO:0000313" key="9">
    <source>
        <dbReference type="Proteomes" id="UP001159042"/>
    </source>
</evidence>
<evidence type="ECO:0000256" key="4">
    <source>
        <dbReference type="ARBA" id="ARBA00022692"/>
    </source>
</evidence>
<evidence type="ECO:0000256" key="1">
    <source>
        <dbReference type="ARBA" id="ARBA00004141"/>
    </source>
</evidence>
<name>A0AAV8V988_9CUCU</name>
<dbReference type="Gene3D" id="1.20.1250.20">
    <property type="entry name" value="MFS general substrate transporter like domains"/>
    <property type="match status" value="1"/>
</dbReference>
<sequence>MPLGTLFQRSLGFREPYNGRVPDRRNISQIKEGCLSNKLETNYCAIRVHLAEILPLNRRGRILSLCDLCWSIGYVFVSLMGLFLKDPLVGETKAVDMQLSYWRMLFAIAGGLNITLSCATALLEESPRYFLHIRKNYLALLTLKQFYAINKSSYGDTMQVGANFRFYHLKIEECIVAFTKIEHVEELIR</sequence>
<dbReference type="PANTHER" id="PTHR23511">
    <property type="entry name" value="SYNAPTIC VESICLE GLYCOPROTEIN 2"/>
    <property type="match status" value="1"/>
</dbReference>
<keyword evidence="4 7" id="KW-0812">Transmembrane</keyword>
<evidence type="ECO:0000313" key="8">
    <source>
        <dbReference type="EMBL" id="KAJ8910481.1"/>
    </source>
</evidence>
<organism evidence="8 9">
    <name type="scientific">Exocentrus adspersus</name>
    <dbReference type="NCBI Taxonomy" id="1586481"/>
    <lineage>
        <taxon>Eukaryota</taxon>
        <taxon>Metazoa</taxon>
        <taxon>Ecdysozoa</taxon>
        <taxon>Arthropoda</taxon>
        <taxon>Hexapoda</taxon>
        <taxon>Insecta</taxon>
        <taxon>Pterygota</taxon>
        <taxon>Neoptera</taxon>
        <taxon>Endopterygota</taxon>
        <taxon>Coleoptera</taxon>
        <taxon>Polyphaga</taxon>
        <taxon>Cucujiformia</taxon>
        <taxon>Chrysomeloidea</taxon>
        <taxon>Cerambycidae</taxon>
        <taxon>Lamiinae</taxon>
        <taxon>Acanthocinini</taxon>
        <taxon>Exocentrus</taxon>
    </lineage>
</organism>
<evidence type="ECO:0000256" key="6">
    <source>
        <dbReference type="ARBA" id="ARBA00023136"/>
    </source>
</evidence>
<feature type="transmembrane region" description="Helical" evidence="7">
    <location>
        <begin position="104"/>
        <end position="123"/>
    </location>
</feature>
<keyword evidence="6 7" id="KW-0472">Membrane</keyword>
<keyword evidence="3" id="KW-0813">Transport</keyword>
<accession>A0AAV8V988</accession>
<dbReference type="InterPro" id="IPR036259">
    <property type="entry name" value="MFS_trans_sf"/>
</dbReference>
<feature type="transmembrane region" description="Helical" evidence="7">
    <location>
        <begin position="62"/>
        <end position="84"/>
    </location>
</feature>
<dbReference type="SUPFAM" id="SSF103473">
    <property type="entry name" value="MFS general substrate transporter"/>
    <property type="match status" value="1"/>
</dbReference>
<comment type="subcellular location">
    <subcellularLocation>
        <location evidence="1">Membrane</location>
        <topology evidence="1">Multi-pass membrane protein</topology>
    </subcellularLocation>
</comment>
<keyword evidence="9" id="KW-1185">Reference proteome</keyword>
<protein>
    <submittedName>
        <fullName evidence="8">Uncharacterized protein</fullName>
    </submittedName>
</protein>
<evidence type="ECO:0000256" key="5">
    <source>
        <dbReference type="ARBA" id="ARBA00022989"/>
    </source>
</evidence>
<dbReference type="InterPro" id="IPR005828">
    <property type="entry name" value="MFS_sugar_transport-like"/>
</dbReference>
<comment type="caution">
    <text evidence="8">The sequence shown here is derived from an EMBL/GenBank/DDBJ whole genome shotgun (WGS) entry which is preliminary data.</text>
</comment>
<dbReference type="Proteomes" id="UP001159042">
    <property type="component" value="Unassembled WGS sequence"/>
</dbReference>
<evidence type="ECO:0000256" key="3">
    <source>
        <dbReference type="ARBA" id="ARBA00022448"/>
    </source>
</evidence>
<dbReference type="Pfam" id="PF00083">
    <property type="entry name" value="Sugar_tr"/>
    <property type="match status" value="1"/>
</dbReference>
<dbReference type="EMBL" id="JANEYG010000289">
    <property type="protein sequence ID" value="KAJ8910481.1"/>
    <property type="molecule type" value="Genomic_DNA"/>
</dbReference>
<keyword evidence="5 7" id="KW-1133">Transmembrane helix</keyword>
<proteinExistence type="inferred from homology"/>
<dbReference type="PANTHER" id="PTHR23511:SF5">
    <property type="entry name" value="MAJOR FACILITATOR-TYPE TRANSPORTER HXNZ-RELATED"/>
    <property type="match status" value="1"/>
</dbReference>
<gene>
    <name evidence="8" type="ORF">NQ315_002734</name>
</gene>
<dbReference type="GO" id="GO:0022857">
    <property type="term" value="F:transmembrane transporter activity"/>
    <property type="evidence" value="ECO:0007669"/>
    <property type="project" value="InterPro"/>
</dbReference>
<evidence type="ECO:0000256" key="7">
    <source>
        <dbReference type="SAM" id="Phobius"/>
    </source>
</evidence>